<dbReference type="GO" id="GO:0003924">
    <property type="term" value="F:GTPase activity"/>
    <property type="evidence" value="ECO:0007669"/>
    <property type="project" value="InterPro"/>
</dbReference>
<dbReference type="GO" id="GO:0005525">
    <property type="term" value="F:GTP binding"/>
    <property type="evidence" value="ECO:0007669"/>
    <property type="project" value="InterPro"/>
</dbReference>
<dbReference type="SUPFAM" id="SSF52540">
    <property type="entry name" value="P-loop containing nucleoside triphosphate hydrolases"/>
    <property type="match status" value="1"/>
</dbReference>
<dbReference type="Pfam" id="PF00009">
    <property type="entry name" value="GTP_EFTU"/>
    <property type="match status" value="1"/>
</dbReference>
<keyword evidence="4" id="KW-1185">Reference proteome</keyword>
<feature type="compositionally biased region" description="Polar residues" evidence="1">
    <location>
        <begin position="492"/>
        <end position="504"/>
    </location>
</feature>
<organism evidence="3 4">
    <name type="scientific">Saitozyma podzolica</name>
    <dbReference type="NCBI Taxonomy" id="1890683"/>
    <lineage>
        <taxon>Eukaryota</taxon>
        <taxon>Fungi</taxon>
        <taxon>Dikarya</taxon>
        <taxon>Basidiomycota</taxon>
        <taxon>Agaricomycotina</taxon>
        <taxon>Tremellomycetes</taxon>
        <taxon>Tremellales</taxon>
        <taxon>Trimorphomycetaceae</taxon>
        <taxon>Saitozyma</taxon>
    </lineage>
</organism>
<reference evidence="3 4" key="1">
    <citation type="submission" date="2018-11" db="EMBL/GenBank/DDBJ databases">
        <title>Genome sequence of Saitozyma podzolica DSM 27192.</title>
        <authorList>
            <person name="Aliyu H."/>
            <person name="Gorte O."/>
            <person name="Ochsenreither K."/>
        </authorList>
    </citation>
    <scope>NUCLEOTIDE SEQUENCE [LARGE SCALE GENOMIC DNA]</scope>
    <source>
        <strain evidence="3 4">DSM 27192</strain>
    </source>
</reference>
<dbReference type="Gene3D" id="3.40.50.300">
    <property type="entry name" value="P-loop containing nucleotide triphosphate hydrolases"/>
    <property type="match status" value="1"/>
</dbReference>
<evidence type="ECO:0000313" key="3">
    <source>
        <dbReference type="EMBL" id="RSH93877.1"/>
    </source>
</evidence>
<dbReference type="EMBL" id="RSCD01000003">
    <property type="protein sequence ID" value="RSH93877.1"/>
    <property type="molecule type" value="Genomic_DNA"/>
</dbReference>
<sequence length="587" mass="62568">MTTLKSFQAEIEQISHDKHLQAIKDAREAHAAAELAKHHGKLPPKKEAVIEEKHEADEAHDEQPEATLEELRARLASALLRGHGEVLIPLGAHPSPASSYNPTNPPETPTPTTGNALSPSDLTSALDRLRQACAALNAELNEMYRIDPTESDLPGPYGCWLVRLTPRGVEEIMEVRVAVVGNVDAGKSTTLGVLTRGGLDDGRGKARVALFRHPHEIETGRTSSVGGEILGFSPSGQPVIPSQHADTTDPHGHPLAAAKREKLGWEEICKRAAKVISFIDLAGHESGCAPDYVMLMVGGNAGLIGMSKEHLGVALALNVPIAVCVTKASEHVRTSLTAQIDMTPPNILEQTVNMLVKVLRSPGCRRIPVFVDTAQQAVDCARLLGKPIGGPAGTAQLCPIFMVSNVTGHNLPMLRTFLNVLPSSQSDDKYVVDAPFEFQISDVFSVPFVGTVVSGVITSGTVHANDAVLLGPDSVGQFMPTAVKTIQRKRASVNSGEAGQSVSGETVRGHGDGPAPREHDPAEIPGDDALRGDPISLDHPSGLIRTGDRSKVVFEFLSHTEFIKEGQLILLREAKTKVLGVVTRILG</sequence>
<dbReference type="InterPro" id="IPR000795">
    <property type="entry name" value="T_Tr_GTP-bd_dom"/>
</dbReference>
<dbReference type="PANTHER" id="PTHR43721">
    <property type="entry name" value="ELONGATION FACTOR TU-RELATED"/>
    <property type="match status" value="1"/>
</dbReference>
<comment type="caution">
    <text evidence="3">The sequence shown here is derived from an EMBL/GenBank/DDBJ whole genome shotgun (WGS) entry which is preliminary data.</text>
</comment>
<feature type="region of interest" description="Disordered" evidence="1">
    <location>
        <begin position="90"/>
        <end position="116"/>
    </location>
</feature>
<accession>A0A427YS29</accession>
<dbReference type="GO" id="GO:0003746">
    <property type="term" value="F:translation elongation factor activity"/>
    <property type="evidence" value="ECO:0007669"/>
    <property type="project" value="TreeGrafter"/>
</dbReference>
<feature type="domain" description="Tr-type G" evidence="2">
    <location>
        <begin position="176"/>
        <end position="412"/>
    </location>
</feature>
<protein>
    <recommendedName>
        <fullName evidence="2">Tr-type G domain-containing protein</fullName>
    </recommendedName>
</protein>
<dbReference type="InterPro" id="IPR009000">
    <property type="entry name" value="Transl_B-barrel_sf"/>
</dbReference>
<dbReference type="OrthoDB" id="248233at2759"/>
<feature type="compositionally biased region" description="Basic and acidic residues" evidence="1">
    <location>
        <begin position="507"/>
        <end position="522"/>
    </location>
</feature>
<dbReference type="InterPro" id="IPR027417">
    <property type="entry name" value="P-loop_NTPase"/>
</dbReference>
<dbReference type="AlphaFoldDB" id="A0A427YS29"/>
<dbReference type="CDD" id="cd04165">
    <property type="entry name" value="GTPBP1_like"/>
    <property type="match status" value="1"/>
</dbReference>
<dbReference type="CDD" id="cd03694">
    <property type="entry name" value="GTPBP_II"/>
    <property type="match status" value="1"/>
</dbReference>
<evidence type="ECO:0000313" key="4">
    <source>
        <dbReference type="Proteomes" id="UP000279259"/>
    </source>
</evidence>
<dbReference type="InterPro" id="IPR050055">
    <property type="entry name" value="EF-Tu_GTPase"/>
</dbReference>
<dbReference type="InterPro" id="IPR035531">
    <property type="entry name" value="GTPBP1-like"/>
</dbReference>
<dbReference type="STRING" id="1890683.A0A427YS29"/>
<proteinExistence type="predicted"/>
<dbReference type="PANTHER" id="PTHR43721:SF9">
    <property type="entry name" value="GTP-BINDING PROTEIN 1"/>
    <property type="match status" value="1"/>
</dbReference>
<dbReference type="Gene3D" id="2.40.30.10">
    <property type="entry name" value="Translation factors"/>
    <property type="match status" value="1"/>
</dbReference>
<name>A0A427YS29_9TREE</name>
<dbReference type="SUPFAM" id="SSF50447">
    <property type="entry name" value="Translation proteins"/>
    <property type="match status" value="1"/>
</dbReference>
<feature type="region of interest" description="Disordered" evidence="1">
    <location>
        <begin position="489"/>
        <end position="529"/>
    </location>
</feature>
<dbReference type="Proteomes" id="UP000279259">
    <property type="component" value="Unassembled WGS sequence"/>
</dbReference>
<evidence type="ECO:0000259" key="2">
    <source>
        <dbReference type="Pfam" id="PF00009"/>
    </source>
</evidence>
<evidence type="ECO:0000256" key="1">
    <source>
        <dbReference type="SAM" id="MobiDB-lite"/>
    </source>
</evidence>
<gene>
    <name evidence="3" type="ORF">EHS25_006529</name>
</gene>